<gene>
    <name evidence="1" type="ORF">KQI75_00555</name>
</gene>
<dbReference type="RefSeq" id="WP_216468740.1">
    <property type="nucleotide sequence ID" value="NZ_JAHLQI010000001.1"/>
</dbReference>
<dbReference type="Proteomes" id="UP000783588">
    <property type="component" value="Unassembled WGS sequence"/>
</dbReference>
<comment type="caution">
    <text evidence="1">The sequence shown here is derived from an EMBL/GenBank/DDBJ whole genome shotgun (WGS) entry which is preliminary data.</text>
</comment>
<protein>
    <submittedName>
        <fullName evidence="1">Uncharacterized protein</fullName>
    </submittedName>
</protein>
<proteinExistence type="predicted"/>
<evidence type="ECO:0000313" key="1">
    <source>
        <dbReference type="EMBL" id="MBU5489127.1"/>
    </source>
</evidence>
<sequence>MKYKKKPIVVEAFCWTGDENQLEDPTWIAEMIKSGTCEILTEERGYLGMGLNPRICLAIKTLEGIHYALPGDYIIRGIKGEVYPCKPDIFKQTYELV</sequence>
<reference evidence="1 2" key="1">
    <citation type="submission" date="2021-06" db="EMBL/GenBank/DDBJ databases">
        <authorList>
            <person name="Sun Q."/>
            <person name="Li D."/>
        </authorList>
    </citation>
    <scope>NUCLEOTIDE SEQUENCE [LARGE SCALE GENOMIC DNA]</scope>
    <source>
        <strain evidence="1 2">MSJd-7</strain>
    </source>
</reference>
<keyword evidence="2" id="KW-1185">Reference proteome</keyword>
<dbReference type="EMBL" id="JAHLQI010000001">
    <property type="protein sequence ID" value="MBU5489127.1"/>
    <property type="molecule type" value="Genomic_DNA"/>
</dbReference>
<organism evidence="1 2">
    <name type="scientific">Butyricicoccus intestinisimiae</name>
    <dbReference type="NCBI Taxonomy" id="2841509"/>
    <lineage>
        <taxon>Bacteria</taxon>
        <taxon>Bacillati</taxon>
        <taxon>Bacillota</taxon>
        <taxon>Clostridia</taxon>
        <taxon>Eubacteriales</taxon>
        <taxon>Butyricicoccaceae</taxon>
        <taxon>Butyricicoccus</taxon>
    </lineage>
</organism>
<evidence type="ECO:0000313" key="2">
    <source>
        <dbReference type="Proteomes" id="UP000783588"/>
    </source>
</evidence>
<name>A0ABS6EPH4_9FIRM</name>
<accession>A0ABS6EPH4</accession>